<comment type="similarity">
    <text evidence="2 11">Belongs to the thiolase-like superfamily. Thiolase family.</text>
</comment>
<comment type="pathway">
    <text evidence="1">Lipid metabolism.</text>
</comment>
<dbReference type="SUPFAM" id="SSF53901">
    <property type="entry name" value="Thiolase-like"/>
    <property type="match status" value="2"/>
</dbReference>
<organism evidence="14 15">
    <name type="scientific">Peredibacter starrii</name>
    <dbReference type="NCBI Taxonomy" id="28202"/>
    <lineage>
        <taxon>Bacteria</taxon>
        <taxon>Pseudomonadati</taxon>
        <taxon>Bdellovibrionota</taxon>
        <taxon>Bacteriovoracia</taxon>
        <taxon>Bacteriovoracales</taxon>
        <taxon>Bacteriovoracaceae</taxon>
        <taxon>Peredibacter</taxon>
    </lineage>
</organism>
<evidence type="ECO:0000256" key="6">
    <source>
        <dbReference type="ARBA" id="ARBA00022963"/>
    </source>
</evidence>
<keyword evidence="6" id="KW-0442">Lipid degradation</keyword>
<sequence length="388" mass="41234">MKNAVIIDAVRTPMARSKAGNFRFVRAEELSAHLMREILKRNSNVNPAEIEDIIWGCVQQTLEQCYNIGRNAQLLTDIPKTVSAQTVNRLCGSSMTAIHMAVQGIWSGQGDIFLCGGVEHMGHVPMTYGVDFNPALAKTTSKGAGSMGLTAELLGRMHGITRLQQDEFAAASHRKAHEATLKGRFKDEMVATPGHDDLGVPSMISIDEVIRPETTVETLGKLPAVFDPKNGTVTAGNSSALSDGASAVIIMSEDKAKALGLKPMARIVSMASTGCEPSIMGYGPVASSRKALERAGLKMDQMDIIELNEAFAAQSLPVIKDLGLLDVMDKKVNLNGGAIALGHPLGCSGARITGTLAHQLRSNNKKYGLATMCIGLGQGVATVIENLN</sequence>
<dbReference type="Gene3D" id="3.40.47.10">
    <property type="match status" value="2"/>
</dbReference>
<evidence type="ECO:0000256" key="10">
    <source>
        <dbReference type="PIRSR" id="PIRSR000429-1"/>
    </source>
</evidence>
<evidence type="ECO:0000313" key="15">
    <source>
        <dbReference type="Proteomes" id="UP001324634"/>
    </source>
</evidence>
<keyword evidence="4 11" id="KW-0808">Transferase</keyword>
<dbReference type="InterPro" id="IPR012805">
    <property type="entry name" value="FadA"/>
</dbReference>
<keyword evidence="8 11" id="KW-0012">Acyltransferase</keyword>
<dbReference type="InterPro" id="IPR020616">
    <property type="entry name" value="Thiolase_N"/>
</dbReference>
<dbReference type="NCBIfam" id="NF006510">
    <property type="entry name" value="PRK08947.1"/>
    <property type="match status" value="1"/>
</dbReference>
<name>A0AAX4HUR0_9BACT</name>
<dbReference type="EMBL" id="CP139487">
    <property type="protein sequence ID" value="WPU67138.1"/>
    <property type="molecule type" value="Genomic_DNA"/>
</dbReference>
<dbReference type="GO" id="GO:0010124">
    <property type="term" value="P:phenylacetate catabolic process"/>
    <property type="evidence" value="ECO:0007669"/>
    <property type="project" value="TreeGrafter"/>
</dbReference>
<dbReference type="InterPro" id="IPR020615">
    <property type="entry name" value="Thiolase_acyl_enz_int_AS"/>
</dbReference>
<dbReference type="Proteomes" id="UP001324634">
    <property type="component" value="Chromosome"/>
</dbReference>
<feature type="domain" description="Thiolase N-terminal" evidence="12">
    <location>
        <begin position="5"/>
        <end position="254"/>
    </location>
</feature>
<keyword evidence="5" id="KW-0276">Fatty acid metabolism</keyword>
<dbReference type="PROSITE" id="PS00737">
    <property type="entry name" value="THIOLASE_2"/>
    <property type="match status" value="1"/>
</dbReference>
<dbReference type="NCBIfam" id="TIGR02445">
    <property type="entry name" value="fadA"/>
    <property type="match status" value="1"/>
</dbReference>
<evidence type="ECO:0000259" key="13">
    <source>
        <dbReference type="Pfam" id="PF02803"/>
    </source>
</evidence>
<dbReference type="EC" id="2.3.1.16" evidence="9"/>
<dbReference type="InterPro" id="IPR020613">
    <property type="entry name" value="Thiolase_CS"/>
</dbReference>
<dbReference type="FunFam" id="3.40.47.10:FF:000010">
    <property type="entry name" value="Acetyl-CoA acetyltransferase (Thiolase)"/>
    <property type="match status" value="1"/>
</dbReference>
<dbReference type="PIRSF" id="PIRSF000429">
    <property type="entry name" value="Ac-CoA_Ac_transf"/>
    <property type="match status" value="1"/>
</dbReference>
<dbReference type="InterPro" id="IPR050215">
    <property type="entry name" value="Thiolase-like_sf_Thiolase"/>
</dbReference>
<feature type="active site" description="Proton acceptor" evidence="10">
    <location>
        <position position="373"/>
    </location>
</feature>
<dbReference type="GO" id="GO:0003988">
    <property type="term" value="F:acetyl-CoA C-acyltransferase activity"/>
    <property type="evidence" value="ECO:0007669"/>
    <property type="project" value="UniProtKB-EC"/>
</dbReference>
<dbReference type="PROSITE" id="PS00099">
    <property type="entry name" value="THIOLASE_3"/>
    <property type="match status" value="1"/>
</dbReference>
<evidence type="ECO:0000256" key="5">
    <source>
        <dbReference type="ARBA" id="ARBA00022832"/>
    </source>
</evidence>
<evidence type="ECO:0000313" key="14">
    <source>
        <dbReference type="EMBL" id="WPU67138.1"/>
    </source>
</evidence>
<feature type="active site" description="Proton acceptor" evidence="10">
    <location>
        <position position="343"/>
    </location>
</feature>
<reference evidence="14 15" key="1">
    <citation type="submission" date="2023-11" db="EMBL/GenBank/DDBJ databases">
        <title>Peredibacter starrii A3.12.</title>
        <authorList>
            <person name="Mitchell R.J."/>
        </authorList>
    </citation>
    <scope>NUCLEOTIDE SEQUENCE [LARGE SCALE GENOMIC DNA]</scope>
    <source>
        <strain evidence="14 15">A3.12</strain>
    </source>
</reference>
<dbReference type="RefSeq" id="WP_321400033.1">
    <property type="nucleotide sequence ID" value="NZ_CP139487.1"/>
</dbReference>
<keyword evidence="7" id="KW-0443">Lipid metabolism</keyword>
<dbReference type="KEGG" id="psti:SOO65_10270"/>
<dbReference type="GO" id="GO:0006635">
    <property type="term" value="P:fatty acid beta-oxidation"/>
    <property type="evidence" value="ECO:0007669"/>
    <property type="project" value="TreeGrafter"/>
</dbReference>
<dbReference type="GO" id="GO:0005737">
    <property type="term" value="C:cytoplasm"/>
    <property type="evidence" value="ECO:0007669"/>
    <property type="project" value="InterPro"/>
</dbReference>
<dbReference type="Pfam" id="PF00108">
    <property type="entry name" value="Thiolase_N"/>
    <property type="match status" value="1"/>
</dbReference>
<protein>
    <recommendedName>
        <fullName evidence="9">acetyl-CoA C-acyltransferase</fullName>
        <ecNumber evidence="9">2.3.1.16</ecNumber>
    </recommendedName>
</protein>
<dbReference type="PANTHER" id="PTHR43853">
    <property type="entry name" value="3-KETOACYL-COA THIOLASE, PEROXISOMAL"/>
    <property type="match status" value="1"/>
</dbReference>
<evidence type="ECO:0000256" key="8">
    <source>
        <dbReference type="ARBA" id="ARBA00023315"/>
    </source>
</evidence>
<evidence type="ECO:0000256" key="3">
    <source>
        <dbReference type="ARBA" id="ARBA00022490"/>
    </source>
</evidence>
<dbReference type="InterPro" id="IPR020610">
    <property type="entry name" value="Thiolase_AS"/>
</dbReference>
<dbReference type="InterPro" id="IPR002155">
    <property type="entry name" value="Thiolase"/>
</dbReference>
<keyword evidence="3" id="KW-0963">Cytoplasm</keyword>
<feature type="active site" description="Acyl-thioester intermediate" evidence="10">
    <location>
        <position position="91"/>
    </location>
</feature>
<evidence type="ECO:0000256" key="2">
    <source>
        <dbReference type="ARBA" id="ARBA00010982"/>
    </source>
</evidence>
<evidence type="ECO:0000259" key="12">
    <source>
        <dbReference type="Pfam" id="PF00108"/>
    </source>
</evidence>
<evidence type="ECO:0000256" key="4">
    <source>
        <dbReference type="ARBA" id="ARBA00022679"/>
    </source>
</evidence>
<keyword evidence="15" id="KW-1185">Reference proteome</keyword>
<dbReference type="Pfam" id="PF02803">
    <property type="entry name" value="Thiolase_C"/>
    <property type="match status" value="1"/>
</dbReference>
<evidence type="ECO:0000256" key="7">
    <source>
        <dbReference type="ARBA" id="ARBA00023098"/>
    </source>
</evidence>
<dbReference type="PROSITE" id="PS00098">
    <property type="entry name" value="THIOLASE_1"/>
    <property type="match status" value="1"/>
</dbReference>
<dbReference type="PANTHER" id="PTHR43853:SF11">
    <property type="entry name" value="3-KETOACYL-COA THIOLASE FADA"/>
    <property type="match status" value="1"/>
</dbReference>
<accession>A0AAX4HUR0</accession>
<feature type="domain" description="Thiolase C-terminal" evidence="13">
    <location>
        <begin position="261"/>
        <end position="385"/>
    </location>
</feature>
<dbReference type="InterPro" id="IPR016039">
    <property type="entry name" value="Thiolase-like"/>
</dbReference>
<dbReference type="InterPro" id="IPR020617">
    <property type="entry name" value="Thiolase_C"/>
</dbReference>
<proteinExistence type="inferred from homology"/>
<dbReference type="CDD" id="cd00751">
    <property type="entry name" value="thiolase"/>
    <property type="match status" value="1"/>
</dbReference>
<evidence type="ECO:0000256" key="9">
    <source>
        <dbReference type="ARBA" id="ARBA00024073"/>
    </source>
</evidence>
<dbReference type="NCBIfam" id="TIGR01930">
    <property type="entry name" value="AcCoA-C-Actrans"/>
    <property type="match status" value="1"/>
</dbReference>
<dbReference type="AlphaFoldDB" id="A0AAX4HUR0"/>
<evidence type="ECO:0000256" key="1">
    <source>
        <dbReference type="ARBA" id="ARBA00005189"/>
    </source>
</evidence>
<gene>
    <name evidence="14" type="primary">fadA</name>
    <name evidence="14" type="ORF">SOO65_10270</name>
</gene>
<evidence type="ECO:0000256" key="11">
    <source>
        <dbReference type="RuleBase" id="RU003557"/>
    </source>
</evidence>